<evidence type="ECO:0000256" key="3">
    <source>
        <dbReference type="PIRSR" id="PIRSR605502-1"/>
    </source>
</evidence>
<organism evidence="4 5">
    <name type="scientific">Winkia neuii subsp. anitrata</name>
    <dbReference type="NCBI Taxonomy" id="29318"/>
    <lineage>
        <taxon>Bacteria</taxon>
        <taxon>Bacillati</taxon>
        <taxon>Actinomycetota</taxon>
        <taxon>Actinomycetes</taxon>
        <taxon>Actinomycetales</taxon>
        <taxon>Actinomycetaceae</taxon>
        <taxon>Winkia</taxon>
    </lineage>
</organism>
<evidence type="ECO:0000256" key="1">
    <source>
        <dbReference type="ARBA" id="ARBA00010702"/>
    </source>
</evidence>
<reference evidence="4" key="1">
    <citation type="submission" date="2023-01" db="EMBL/GenBank/DDBJ databases">
        <title>Comparative Genomic Analysis of the Clinically-Derived Winkia Strain NY0527 Provides Evidence into the Taxonomic Reassignment of Winkia neuii and Characterizes Their Virulence Traits.</title>
        <authorList>
            <person name="Cai X."/>
            <person name="Peng Y."/>
            <person name="Li M."/>
            <person name="Qiu Y."/>
            <person name="Wang Y."/>
            <person name="Xu L."/>
            <person name="Hou Q."/>
        </authorList>
    </citation>
    <scope>NUCLEOTIDE SEQUENCE</scope>
    <source>
        <strain evidence="4">NY0527</strain>
    </source>
</reference>
<keyword evidence="3" id="KW-0460">Magnesium</keyword>
<protein>
    <submittedName>
        <fullName evidence="4">ADP-ribosylglycohydrolase family protein</fullName>
    </submittedName>
</protein>
<keyword evidence="3" id="KW-0479">Metal-binding</keyword>
<feature type="binding site" evidence="3">
    <location>
        <position position="66"/>
    </location>
    <ligand>
        <name>Mg(2+)</name>
        <dbReference type="ChEBI" id="CHEBI:18420"/>
        <label>1</label>
    </ligand>
</feature>
<gene>
    <name evidence="4" type="ORF">PIG85_00485</name>
</gene>
<dbReference type="SUPFAM" id="SSF101478">
    <property type="entry name" value="ADP-ribosylglycohydrolase"/>
    <property type="match status" value="1"/>
</dbReference>
<accession>A0AB38XPA2</accession>
<dbReference type="Gene3D" id="1.10.4080.10">
    <property type="entry name" value="ADP-ribosylation/Crystallin J1"/>
    <property type="match status" value="1"/>
</dbReference>
<dbReference type="GO" id="GO:0016787">
    <property type="term" value="F:hydrolase activity"/>
    <property type="evidence" value="ECO:0007669"/>
    <property type="project" value="UniProtKB-KW"/>
</dbReference>
<feature type="binding site" evidence="3">
    <location>
        <position position="292"/>
    </location>
    <ligand>
        <name>Mg(2+)</name>
        <dbReference type="ChEBI" id="CHEBI:18420"/>
        <label>1</label>
    </ligand>
</feature>
<sequence>MKKPPTSSLQKPRATRVDIATRAAGVLIGTACGDALGVPYEFAPKVQVTPSMRGGGMGPYAAGEWSDDTQLAVALAEVAVTGANLATKASLDNIAERMLRWLKGGATDVDSQTRVILQGALDDEGPRSPAHKLAASAAYFHKRTGRSAGNGILPRAGVLGLSRVESRQLTAEAARAVSCLTHPDPLAGDAVVLWAEAVRYAVTSPPGSTWAGRINIEGGIDLLPLHRQAQWREWVRDALERYFAPPSDNTYVVSAFQAALGAIAATALEEVPDTEAFEQALSRAVQAGGDTDTVAATVGALMGAALGAPQIPQKWVNKVHGWPGLTASDLYDLGAGIAIAGIVGEEAMAQALVGEIDLEGDA</sequence>
<comment type="cofactor">
    <cofactor evidence="3">
        <name>Mg(2+)</name>
        <dbReference type="ChEBI" id="CHEBI:18420"/>
    </cofactor>
    <text evidence="3">Binds 2 magnesium ions per subunit.</text>
</comment>
<evidence type="ECO:0000313" key="5">
    <source>
        <dbReference type="Proteomes" id="UP001211044"/>
    </source>
</evidence>
<dbReference type="RefSeq" id="WP_004807011.1">
    <property type="nucleotide sequence ID" value="NZ_CP116394.1"/>
</dbReference>
<proteinExistence type="inferred from homology"/>
<feature type="binding site" evidence="3">
    <location>
        <position position="290"/>
    </location>
    <ligand>
        <name>Mg(2+)</name>
        <dbReference type="ChEBI" id="CHEBI:18420"/>
        <label>1</label>
    </ligand>
</feature>
<dbReference type="PANTHER" id="PTHR16222:SF24">
    <property type="entry name" value="ADP-RIBOSYLHYDROLASE ARH3"/>
    <property type="match status" value="1"/>
</dbReference>
<dbReference type="Proteomes" id="UP001211044">
    <property type="component" value="Chromosome"/>
</dbReference>
<feature type="binding site" evidence="3">
    <location>
        <position position="68"/>
    </location>
    <ligand>
        <name>Mg(2+)</name>
        <dbReference type="ChEBI" id="CHEBI:18420"/>
        <label>1</label>
    </ligand>
</feature>
<evidence type="ECO:0000256" key="2">
    <source>
        <dbReference type="ARBA" id="ARBA00022801"/>
    </source>
</evidence>
<dbReference type="GO" id="GO:0046872">
    <property type="term" value="F:metal ion binding"/>
    <property type="evidence" value="ECO:0007669"/>
    <property type="project" value="UniProtKB-KW"/>
</dbReference>
<feature type="binding site" evidence="3">
    <location>
        <position position="67"/>
    </location>
    <ligand>
        <name>Mg(2+)</name>
        <dbReference type="ChEBI" id="CHEBI:18420"/>
        <label>1</label>
    </ligand>
</feature>
<comment type="similarity">
    <text evidence="1">Belongs to the ADP-ribosylglycohydrolase family.</text>
</comment>
<dbReference type="InterPro" id="IPR036705">
    <property type="entry name" value="Ribosyl_crysJ1_sf"/>
</dbReference>
<evidence type="ECO:0000313" key="4">
    <source>
        <dbReference type="EMBL" id="WCE46155.1"/>
    </source>
</evidence>
<name>A0AB38XPA2_9ACTO</name>
<dbReference type="KEGG" id="wne:PIG85_00485"/>
<keyword evidence="2" id="KW-0378">Hydrolase</keyword>
<dbReference type="Pfam" id="PF03747">
    <property type="entry name" value="ADP_ribosyl_GH"/>
    <property type="match status" value="1"/>
</dbReference>
<dbReference type="InterPro" id="IPR050792">
    <property type="entry name" value="ADP-ribosylglycohydrolase"/>
</dbReference>
<dbReference type="PANTHER" id="PTHR16222">
    <property type="entry name" value="ADP-RIBOSYLGLYCOHYDROLASE"/>
    <property type="match status" value="1"/>
</dbReference>
<dbReference type="AlphaFoldDB" id="A0AB38XPA2"/>
<dbReference type="InterPro" id="IPR005502">
    <property type="entry name" value="Ribosyl_crysJ1"/>
</dbReference>
<dbReference type="EMBL" id="CP116394">
    <property type="protein sequence ID" value="WCE46155.1"/>
    <property type="molecule type" value="Genomic_DNA"/>
</dbReference>
<feature type="binding site" evidence="3">
    <location>
        <position position="293"/>
    </location>
    <ligand>
        <name>Mg(2+)</name>
        <dbReference type="ChEBI" id="CHEBI:18420"/>
        <label>1</label>
    </ligand>
</feature>